<comment type="subcellular location">
    <subcellularLocation>
        <location evidence="1">Membrane</location>
    </subcellularLocation>
</comment>
<dbReference type="Pfam" id="PF08263">
    <property type="entry name" value="LRRNT_2"/>
    <property type="match status" value="1"/>
</dbReference>
<reference evidence="18 19" key="1">
    <citation type="journal article" date="2023" name="Plants (Basel)">
        <title>Bridging the Gap: Combining Genomics and Transcriptomics Approaches to Understand Stylosanthes scabra, an Orphan Legume from the Brazilian Caatinga.</title>
        <authorList>
            <person name="Ferreira-Neto J.R.C."/>
            <person name="da Silva M.D."/>
            <person name="Binneck E."/>
            <person name="de Melo N.F."/>
            <person name="da Silva R.H."/>
            <person name="de Melo A.L.T.M."/>
            <person name="Pandolfi V."/>
            <person name="Bustamante F.O."/>
            <person name="Brasileiro-Vidal A.C."/>
            <person name="Benko-Iseppon A.M."/>
        </authorList>
    </citation>
    <scope>NUCLEOTIDE SEQUENCE [LARGE SCALE GENOMIC DNA]</scope>
    <source>
        <tissue evidence="18">Leaves</tissue>
    </source>
</reference>
<dbReference type="PROSITE" id="PS00107">
    <property type="entry name" value="PROTEIN_KINASE_ATP"/>
    <property type="match status" value="1"/>
</dbReference>
<keyword evidence="6" id="KW-0677">Repeat</keyword>
<dbReference type="Gene3D" id="1.10.510.10">
    <property type="entry name" value="Transferase(Phosphotransferase) domain 1"/>
    <property type="match status" value="1"/>
</dbReference>
<keyword evidence="8" id="KW-0418">Kinase</keyword>
<keyword evidence="12" id="KW-0325">Glycoprotein</keyword>
<dbReference type="InterPro" id="IPR001611">
    <property type="entry name" value="Leu-rich_rpt"/>
</dbReference>
<dbReference type="PROSITE" id="PS50011">
    <property type="entry name" value="PROTEIN_KINASE_DOM"/>
    <property type="match status" value="1"/>
</dbReference>
<dbReference type="PANTHER" id="PTHR48056">
    <property type="entry name" value="LRR RECEPTOR-LIKE SERINE/THREONINE-PROTEIN KINASE-RELATED"/>
    <property type="match status" value="1"/>
</dbReference>
<evidence type="ECO:0000256" key="12">
    <source>
        <dbReference type="ARBA" id="ARBA00023180"/>
    </source>
</evidence>
<feature type="transmembrane region" description="Helical" evidence="15">
    <location>
        <begin position="632"/>
        <end position="654"/>
    </location>
</feature>
<dbReference type="InterPro" id="IPR011009">
    <property type="entry name" value="Kinase-like_dom_sf"/>
</dbReference>
<feature type="signal peptide" evidence="16">
    <location>
        <begin position="1"/>
        <end position="20"/>
    </location>
</feature>
<feature type="domain" description="Protein kinase" evidence="17">
    <location>
        <begin position="690"/>
        <end position="968"/>
    </location>
</feature>
<evidence type="ECO:0000313" key="19">
    <source>
        <dbReference type="Proteomes" id="UP001341840"/>
    </source>
</evidence>
<evidence type="ECO:0000313" key="18">
    <source>
        <dbReference type="EMBL" id="MED6108632.1"/>
    </source>
</evidence>
<keyword evidence="3" id="KW-0433">Leucine-rich repeat</keyword>
<dbReference type="InterPro" id="IPR032675">
    <property type="entry name" value="LRR_dom_sf"/>
</dbReference>
<dbReference type="Pfam" id="PF13855">
    <property type="entry name" value="LRR_8"/>
    <property type="match status" value="1"/>
</dbReference>
<dbReference type="InterPro" id="IPR003591">
    <property type="entry name" value="Leu-rich_rpt_typical-subtyp"/>
</dbReference>
<sequence>MPHLFLLLLLFLSQTLTTHSLNQQGLFLLQAKNQLLPSSSLPLQDWNPRDATPCNWAHVTCHPNTSQVTSLSLSSLSLSGPFPPSLCRLPSLSSLSLDNNLLISPLPSTLSLCTSLTHLNLSQNLFTGPLPSLLSSLPSLLHLDLSFNNFSSSIPPSFSLFPNLRSLDLSANLLNGTIPSFLTNLTTLTSLHLSYNPFLPSPIPPHFANMTNLQDLSLSGCSLIGPIPPSLGKLSNLRNLELTYNNLHGPIPDSFISGLTSIVFLELYGNSLSGPLPRGDIWNNLTHLEGFDASGNNLTGTIPSELTRLKKLGSLNLFDNNLHGSLPESIVEAESLYELKLFNNSLNGTLPSQLGSNSPLQTLDLSYNNFSGDIPAGLCSQGALEDIMLISNSFSGRIPDGLGDCRSLMRVRVRNNNLSGTVPDALWGLPHLYLLELDENSLSGSISTSISGATNMSSLSLSFNMFSGSVPDEIGDLGNLVQFVASHNSLSGQIPTSVVKLSQLGKLVISDNELWGEIPLGIGALEKLNDLDLSNNKLNGNIPGELGTLPVLNYLDLSGNLLSGRIPTELENLKLNMLNLSNNQLSGDIPKEFDNENYKNSFLGNPGLCGSLISELCQNSGENKKSKIKYDWVFRLIFVIAGIVFVVGVTWFWLKFRSIKKMKKRVMPNMLKWRSFHKLGFSECEIVKLLNEDNVIGSGASGKVYKVVLSNGEAVAVKKLWGPKNKNNAASEKDGFFEAEVETLGKIRHKNIVRLWCCCNSGDSKLLVYEYMPNGSLADLLHSSKRSLLDWPIRYRIAIDAAEGLSYLHHYCVPPIVHRDVKSHNILLDEEFGAKVADFGVAKTVRRVSQGAESMSAVAGSYGYIAPEYAYTLRVNEKSDIYSFGVVILELVSGRAPLDPAYGEKDLVKWVSSTLEQSGEDQVIDPTMDVKYKGEIIKVLSIGLLCTNPLPINRPSMRKVVKMLHEVSEIPRTKSGKLSPYYQEEASDNENQHGNMV</sequence>
<dbReference type="Pfam" id="PF00069">
    <property type="entry name" value="Pkinase"/>
    <property type="match status" value="1"/>
</dbReference>
<evidence type="ECO:0000256" key="14">
    <source>
        <dbReference type="SAM" id="MobiDB-lite"/>
    </source>
</evidence>
<dbReference type="InterPro" id="IPR008271">
    <property type="entry name" value="Ser/Thr_kinase_AS"/>
</dbReference>
<evidence type="ECO:0000256" key="9">
    <source>
        <dbReference type="ARBA" id="ARBA00022840"/>
    </source>
</evidence>
<dbReference type="InterPro" id="IPR000719">
    <property type="entry name" value="Prot_kinase_dom"/>
</dbReference>
<keyword evidence="9 13" id="KW-0067">ATP-binding</keyword>
<evidence type="ECO:0000256" key="4">
    <source>
        <dbReference type="ARBA" id="ARBA00022679"/>
    </source>
</evidence>
<dbReference type="SMART" id="SM00220">
    <property type="entry name" value="S_TKc"/>
    <property type="match status" value="1"/>
</dbReference>
<dbReference type="InterPro" id="IPR013210">
    <property type="entry name" value="LRR_N_plant-typ"/>
</dbReference>
<dbReference type="SUPFAM" id="SSF52047">
    <property type="entry name" value="RNI-like"/>
    <property type="match status" value="1"/>
</dbReference>
<feature type="chain" id="PRO_5046001576" description="Protein kinase domain-containing protein" evidence="16">
    <location>
        <begin position="21"/>
        <end position="997"/>
    </location>
</feature>
<evidence type="ECO:0000259" key="17">
    <source>
        <dbReference type="PROSITE" id="PS50011"/>
    </source>
</evidence>
<evidence type="ECO:0000256" key="1">
    <source>
        <dbReference type="ARBA" id="ARBA00004370"/>
    </source>
</evidence>
<evidence type="ECO:0000256" key="13">
    <source>
        <dbReference type="PROSITE-ProRule" id="PRU10141"/>
    </source>
</evidence>
<organism evidence="18 19">
    <name type="scientific">Stylosanthes scabra</name>
    <dbReference type="NCBI Taxonomy" id="79078"/>
    <lineage>
        <taxon>Eukaryota</taxon>
        <taxon>Viridiplantae</taxon>
        <taxon>Streptophyta</taxon>
        <taxon>Embryophyta</taxon>
        <taxon>Tracheophyta</taxon>
        <taxon>Spermatophyta</taxon>
        <taxon>Magnoliopsida</taxon>
        <taxon>eudicotyledons</taxon>
        <taxon>Gunneridae</taxon>
        <taxon>Pentapetalae</taxon>
        <taxon>rosids</taxon>
        <taxon>fabids</taxon>
        <taxon>Fabales</taxon>
        <taxon>Fabaceae</taxon>
        <taxon>Papilionoideae</taxon>
        <taxon>50 kb inversion clade</taxon>
        <taxon>dalbergioids sensu lato</taxon>
        <taxon>Dalbergieae</taxon>
        <taxon>Pterocarpus clade</taxon>
        <taxon>Stylosanthes</taxon>
    </lineage>
</organism>
<dbReference type="EMBL" id="JASCZI010000096">
    <property type="protein sequence ID" value="MED6108632.1"/>
    <property type="molecule type" value="Genomic_DNA"/>
</dbReference>
<gene>
    <name evidence="18" type="ORF">PIB30_025940</name>
</gene>
<keyword evidence="4" id="KW-0808">Transferase</keyword>
<evidence type="ECO:0000256" key="6">
    <source>
        <dbReference type="ARBA" id="ARBA00022737"/>
    </source>
</evidence>
<protein>
    <recommendedName>
        <fullName evidence="17">Protein kinase domain-containing protein</fullName>
    </recommendedName>
</protein>
<evidence type="ECO:0000256" key="10">
    <source>
        <dbReference type="ARBA" id="ARBA00022989"/>
    </source>
</evidence>
<evidence type="ECO:0000256" key="11">
    <source>
        <dbReference type="ARBA" id="ARBA00023136"/>
    </source>
</evidence>
<keyword evidence="16" id="KW-0732">Signal</keyword>
<evidence type="ECO:0000256" key="3">
    <source>
        <dbReference type="ARBA" id="ARBA00022614"/>
    </source>
</evidence>
<comment type="caution">
    <text evidence="18">The sequence shown here is derived from an EMBL/GenBank/DDBJ whole genome shotgun (WGS) entry which is preliminary data.</text>
</comment>
<keyword evidence="5 15" id="KW-0812">Transmembrane</keyword>
<dbReference type="Gene3D" id="3.80.10.10">
    <property type="entry name" value="Ribonuclease Inhibitor"/>
    <property type="match status" value="3"/>
</dbReference>
<dbReference type="Proteomes" id="UP001341840">
    <property type="component" value="Unassembled WGS sequence"/>
</dbReference>
<feature type="binding site" evidence="13">
    <location>
        <position position="719"/>
    </location>
    <ligand>
        <name>ATP</name>
        <dbReference type="ChEBI" id="CHEBI:30616"/>
    </ligand>
</feature>
<evidence type="ECO:0000256" key="7">
    <source>
        <dbReference type="ARBA" id="ARBA00022741"/>
    </source>
</evidence>
<name>A0ABU6Q9N9_9FABA</name>
<proteinExistence type="inferred from homology"/>
<dbReference type="PRINTS" id="PR00019">
    <property type="entry name" value="LEURICHRPT"/>
</dbReference>
<comment type="similarity">
    <text evidence="2">Belongs to the protein kinase superfamily. Ser/Thr protein kinase family.</text>
</comment>
<keyword evidence="19" id="KW-1185">Reference proteome</keyword>
<feature type="region of interest" description="Disordered" evidence="14">
    <location>
        <begin position="978"/>
        <end position="997"/>
    </location>
</feature>
<dbReference type="Pfam" id="PF00560">
    <property type="entry name" value="LRR_1"/>
    <property type="match status" value="8"/>
</dbReference>
<dbReference type="SUPFAM" id="SSF52058">
    <property type="entry name" value="L domain-like"/>
    <property type="match status" value="1"/>
</dbReference>
<accession>A0ABU6Q9N9</accession>
<dbReference type="InterPro" id="IPR017441">
    <property type="entry name" value="Protein_kinase_ATP_BS"/>
</dbReference>
<dbReference type="PROSITE" id="PS00108">
    <property type="entry name" value="PROTEIN_KINASE_ST"/>
    <property type="match status" value="1"/>
</dbReference>
<keyword evidence="7 13" id="KW-0547">Nucleotide-binding</keyword>
<evidence type="ECO:0000256" key="16">
    <source>
        <dbReference type="SAM" id="SignalP"/>
    </source>
</evidence>
<keyword evidence="10 15" id="KW-1133">Transmembrane helix</keyword>
<dbReference type="Gene3D" id="3.30.200.20">
    <property type="entry name" value="Phosphorylase Kinase, domain 1"/>
    <property type="match status" value="1"/>
</dbReference>
<dbReference type="PANTHER" id="PTHR48056:SF84">
    <property type="entry name" value="PROTEIN KINASE DOMAIN-CONTAINING PROTEIN"/>
    <property type="match status" value="1"/>
</dbReference>
<dbReference type="SUPFAM" id="SSF56112">
    <property type="entry name" value="Protein kinase-like (PK-like)"/>
    <property type="match status" value="1"/>
</dbReference>
<evidence type="ECO:0000256" key="5">
    <source>
        <dbReference type="ARBA" id="ARBA00022692"/>
    </source>
</evidence>
<dbReference type="SMART" id="SM00369">
    <property type="entry name" value="LRR_TYP"/>
    <property type="match status" value="8"/>
</dbReference>
<evidence type="ECO:0000256" key="15">
    <source>
        <dbReference type="SAM" id="Phobius"/>
    </source>
</evidence>
<dbReference type="InterPro" id="IPR050647">
    <property type="entry name" value="Plant_LRR-RLKs"/>
</dbReference>
<keyword evidence="11 15" id="KW-0472">Membrane</keyword>
<evidence type="ECO:0000256" key="2">
    <source>
        <dbReference type="ARBA" id="ARBA00008684"/>
    </source>
</evidence>
<evidence type="ECO:0000256" key="8">
    <source>
        <dbReference type="ARBA" id="ARBA00022777"/>
    </source>
</evidence>